<dbReference type="OMA" id="IRYKTQR"/>
<dbReference type="HOGENOM" id="CLU_098085_0_0_1"/>
<dbReference type="PANTHER" id="PTHR31927">
    <property type="entry name" value="FI07246P-RELATED-RELATED"/>
    <property type="match status" value="1"/>
</dbReference>
<evidence type="ECO:0000259" key="2">
    <source>
        <dbReference type="SMART" id="SM00690"/>
    </source>
</evidence>
<dbReference type="OrthoDB" id="6376010at2759"/>
<evidence type="ECO:0000313" key="4">
    <source>
        <dbReference type="EnsemblMetazoa" id="PHUM040660-PA"/>
    </source>
</evidence>
<evidence type="ECO:0000313" key="5">
    <source>
        <dbReference type="Proteomes" id="UP000009046"/>
    </source>
</evidence>
<dbReference type="GeneID" id="8232551"/>
<dbReference type="AlphaFoldDB" id="E0VAL6"/>
<reference evidence="4" key="3">
    <citation type="submission" date="2020-05" db="UniProtKB">
        <authorList>
            <consortium name="EnsemblMetazoa"/>
        </authorList>
    </citation>
    <scope>IDENTIFICATION</scope>
    <source>
        <strain evidence="4">USDA</strain>
    </source>
</reference>
<dbReference type="Proteomes" id="UP000009046">
    <property type="component" value="Unassembled WGS sequence"/>
</dbReference>
<dbReference type="InterPro" id="IPR004145">
    <property type="entry name" value="DUF243"/>
</dbReference>
<name>E0VAL6_PEDHC</name>
<reference evidence="3" key="2">
    <citation type="submission" date="2007-04" db="EMBL/GenBank/DDBJ databases">
        <title>The genome of the human body louse.</title>
        <authorList>
            <consortium name="The Human Body Louse Genome Consortium"/>
            <person name="Kirkness E."/>
            <person name="Walenz B."/>
            <person name="Hass B."/>
            <person name="Bruggner R."/>
            <person name="Strausberg R."/>
        </authorList>
    </citation>
    <scope>NUCLEOTIDE SEQUENCE</scope>
    <source>
        <strain evidence="3">USDA</strain>
    </source>
</reference>
<feature type="region of interest" description="Disordered" evidence="1">
    <location>
        <begin position="120"/>
        <end position="172"/>
    </location>
</feature>
<dbReference type="SMART" id="SM00690">
    <property type="entry name" value="DM5"/>
    <property type="match status" value="1"/>
</dbReference>
<protein>
    <recommendedName>
        <fullName evidence="2">DUF243 domain-containing protein</fullName>
    </recommendedName>
</protein>
<dbReference type="FunCoup" id="E0VAL6">
    <property type="interactions" value="11"/>
</dbReference>
<dbReference type="Pfam" id="PF03103">
    <property type="entry name" value="DUF243"/>
    <property type="match status" value="1"/>
</dbReference>
<reference evidence="3" key="1">
    <citation type="submission" date="2007-04" db="EMBL/GenBank/DDBJ databases">
        <title>Annotation of Pediculus humanus corporis strain USDA.</title>
        <authorList>
            <person name="Kirkness E."/>
            <person name="Hannick L."/>
            <person name="Hass B."/>
            <person name="Bruggner R."/>
            <person name="Lawson D."/>
            <person name="Bidwell S."/>
            <person name="Joardar V."/>
            <person name="Caler E."/>
            <person name="Walenz B."/>
            <person name="Inman J."/>
            <person name="Schobel S."/>
            <person name="Galinsky K."/>
            <person name="Amedeo P."/>
            <person name="Strausberg R."/>
        </authorList>
    </citation>
    <scope>NUCLEOTIDE SEQUENCE</scope>
    <source>
        <strain evidence="3">USDA</strain>
    </source>
</reference>
<dbReference type="EnsemblMetazoa" id="PHUM040660-RA">
    <property type="protein sequence ID" value="PHUM040660-PA"/>
    <property type="gene ID" value="PHUM040660"/>
</dbReference>
<organism>
    <name type="scientific">Pediculus humanus subsp. corporis</name>
    <name type="common">Body louse</name>
    <dbReference type="NCBI Taxonomy" id="121224"/>
    <lineage>
        <taxon>Eukaryota</taxon>
        <taxon>Metazoa</taxon>
        <taxon>Ecdysozoa</taxon>
        <taxon>Arthropoda</taxon>
        <taxon>Hexapoda</taxon>
        <taxon>Insecta</taxon>
        <taxon>Pterygota</taxon>
        <taxon>Neoptera</taxon>
        <taxon>Paraneoptera</taxon>
        <taxon>Psocodea</taxon>
        <taxon>Troctomorpha</taxon>
        <taxon>Phthiraptera</taxon>
        <taxon>Anoplura</taxon>
        <taxon>Pediculidae</taxon>
        <taxon>Pediculus</taxon>
    </lineage>
</organism>
<dbReference type="EMBL" id="DS235008">
    <property type="protein sequence ID" value="EEB10422.1"/>
    <property type="molecule type" value="Genomic_DNA"/>
</dbReference>
<dbReference type="RefSeq" id="XP_002423160.1">
    <property type="nucleotide sequence ID" value="XM_002423115.1"/>
</dbReference>
<gene>
    <name evidence="4" type="primary">8232551</name>
    <name evidence="3" type="ORF">Phum_PHUM040660</name>
</gene>
<keyword evidence="5" id="KW-1185">Reference proteome</keyword>
<dbReference type="CTD" id="8232551"/>
<dbReference type="InParanoid" id="E0VAL6"/>
<feature type="domain" description="DUF243" evidence="2">
    <location>
        <begin position="47"/>
        <end position="140"/>
    </location>
</feature>
<dbReference type="GO" id="GO:0062129">
    <property type="term" value="C:chitin-based extracellular matrix"/>
    <property type="evidence" value="ECO:0007669"/>
    <property type="project" value="TreeGrafter"/>
</dbReference>
<sequence>MTCVALPEPPVFGGYPASGLDSYAAPVGGGGGSGAPAPQYGPPAQAPVVHKHVYVHVPPPEAPVYQPRKVYPAPVPRKHYKIVFIKAPTPPTPTVPDLPVPVQDEQKTLIYVLVKRPEEQPEIHIPTPAPTKPSKPEKQEGGYPDSGVPASFASSGGSAPSGSYGVPTSNGY</sequence>
<dbReference type="eggNOG" id="ENOG502S006">
    <property type="taxonomic scope" value="Eukaryota"/>
</dbReference>
<dbReference type="PANTHER" id="PTHR31927:SF13">
    <property type="entry name" value="TWEEDLEBETA"/>
    <property type="match status" value="1"/>
</dbReference>
<dbReference type="GO" id="GO:0040003">
    <property type="term" value="P:chitin-based cuticle development"/>
    <property type="evidence" value="ECO:0007669"/>
    <property type="project" value="TreeGrafter"/>
</dbReference>
<dbReference type="EMBL" id="AAZO01000475">
    <property type="status" value="NOT_ANNOTATED_CDS"/>
    <property type="molecule type" value="Genomic_DNA"/>
</dbReference>
<evidence type="ECO:0000313" key="3">
    <source>
        <dbReference type="EMBL" id="EEB10422.1"/>
    </source>
</evidence>
<dbReference type="VEuPathDB" id="VectorBase:PHUM040660"/>
<evidence type="ECO:0000256" key="1">
    <source>
        <dbReference type="SAM" id="MobiDB-lite"/>
    </source>
</evidence>
<dbReference type="KEGG" id="phu:Phum_PHUM040660"/>
<feature type="compositionally biased region" description="Low complexity" evidence="1">
    <location>
        <begin position="146"/>
        <end position="172"/>
    </location>
</feature>
<dbReference type="GO" id="GO:0008010">
    <property type="term" value="F:structural constituent of chitin-based larval cuticle"/>
    <property type="evidence" value="ECO:0007669"/>
    <property type="project" value="TreeGrafter"/>
</dbReference>
<proteinExistence type="predicted"/>
<accession>E0VAL6</accession>